<proteinExistence type="inferred from homology"/>
<keyword evidence="2" id="KW-0813">Transport</keyword>
<dbReference type="InterPro" id="IPR005746">
    <property type="entry name" value="Thioredoxin"/>
</dbReference>
<evidence type="ECO:0000256" key="2">
    <source>
        <dbReference type="ARBA" id="ARBA00022448"/>
    </source>
</evidence>
<dbReference type="PANTHER" id="PTHR45663">
    <property type="entry name" value="GEO12009P1"/>
    <property type="match status" value="1"/>
</dbReference>
<dbReference type="SUPFAM" id="SSF52833">
    <property type="entry name" value="Thioredoxin-like"/>
    <property type="match status" value="1"/>
</dbReference>
<evidence type="ECO:0000313" key="8">
    <source>
        <dbReference type="EMBL" id="MFC4514731.1"/>
    </source>
</evidence>
<dbReference type="Pfam" id="PF00085">
    <property type="entry name" value="Thioredoxin"/>
    <property type="match status" value="1"/>
</dbReference>
<dbReference type="PROSITE" id="PS00194">
    <property type="entry name" value="THIOREDOXIN_1"/>
    <property type="match status" value="1"/>
</dbReference>
<accession>A0ABV9BKW7</accession>
<dbReference type="PRINTS" id="PR00421">
    <property type="entry name" value="THIOREDOXIN"/>
</dbReference>
<dbReference type="NCBIfam" id="TIGR01068">
    <property type="entry name" value="thioredoxin"/>
    <property type="match status" value="1"/>
</dbReference>
<dbReference type="Proteomes" id="UP001595990">
    <property type="component" value="Unassembled WGS sequence"/>
</dbReference>
<evidence type="ECO:0000256" key="4">
    <source>
        <dbReference type="ARBA" id="ARBA00023157"/>
    </source>
</evidence>
<sequence>MSSSTVELTKNNFDEVVSGNGFVLIDFWAEWCGPCRGFAPVFERAAERHQDLVFAKVDTEAQPELAATFEIRSIPTLMIVRDNIAVYAQPGALPEAALEDIIKQARALDMDEVRASVEQARAEAEGAAAPGTDG</sequence>
<keyword evidence="3" id="KW-0249">Electron transport</keyword>
<dbReference type="Gene3D" id="3.40.30.10">
    <property type="entry name" value="Glutaredoxin"/>
    <property type="match status" value="1"/>
</dbReference>
<keyword evidence="4" id="KW-1015">Disulfide bond</keyword>
<evidence type="ECO:0000256" key="3">
    <source>
        <dbReference type="ARBA" id="ARBA00022982"/>
    </source>
</evidence>
<evidence type="ECO:0000256" key="1">
    <source>
        <dbReference type="ARBA" id="ARBA00008987"/>
    </source>
</evidence>
<dbReference type="CDD" id="cd02947">
    <property type="entry name" value="TRX_family"/>
    <property type="match status" value="1"/>
</dbReference>
<reference evidence="9" key="1">
    <citation type="journal article" date="2019" name="Int. J. Syst. Evol. Microbiol.">
        <title>The Global Catalogue of Microorganisms (GCM) 10K type strain sequencing project: providing services to taxonomists for standard genome sequencing and annotation.</title>
        <authorList>
            <consortium name="The Broad Institute Genomics Platform"/>
            <consortium name="The Broad Institute Genome Sequencing Center for Infectious Disease"/>
            <person name="Wu L."/>
            <person name="Ma J."/>
        </authorList>
    </citation>
    <scope>NUCLEOTIDE SEQUENCE [LARGE SCALE GENOMIC DNA]</scope>
    <source>
        <strain evidence="9">CECT 8064</strain>
    </source>
</reference>
<keyword evidence="9" id="KW-1185">Reference proteome</keyword>
<protein>
    <recommendedName>
        <fullName evidence="6">Thioredoxin</fullName>
    </recommendedName>
</protein>
<comment type="similarity">
    <text evidence="1">Belongs to the thioredoxin family.</text>
</comment>
<dbReference type="EMBL" id="JBHSFS010000007">
    <property type="protein sequence ID" value="MFC4514731.1"/>
    <property type="molecule type" value="Genomic_DNA"/>
</dbReference>
<dbReference type="RefSeq" id="WP_358217891.1">
    <property type="nucleotide sequence ID" value="NZ_JBHSFS010000007.1"/>
</dbReference>
<comment type="caution">
    <text evidence="8">The sequence shown here is derived from an EMBL/GenBank/DDBJ whole genome shotgun (WGS) entry which is preliminary data.</text>
</comment>
<evidence type="ECO:0000256" key="6">
    <source>
        <dbReference type="NCBIfam" id="TIGR01068"/>
    </source>
</evidence>
<organism evidence="8 9">
    <name type="scientific">Streptomyces ehimensis</name>
    <dbReference type="NCBI Taxonomy" id="68195"/>
    <lineage>
        <taxon>Bacteria</taxon>
        <taxon>Bacillati</taxon>
        <taxon>Actinomycetota</taxon>
        <taxon>Actinomycetes</taxon>
        <taxon>Kitasatosporales</taxon>
        <taxon>Streptomycetaceae</taxon>
        <taxon>Streptomyces</taxon>
    </lineage>
</organism>
<dbReference type="InterPro" id="IPR013766">
    <property type="entry name" value="Thioredoxin_domain"/>
</dbReference>
<feature type="domain" description="Thioredoxin" evidence="7">
    <location>
        <begin position="1"/>
        <end position="107"/>
    </location>
</feature>
<dbReference type="PANTHER" id="PTHR45663:SF40">
    <property type="entry name" value="THIOREDOXIN 2"/>
    <property type="match status" value="1"/>
</dbReference>
<keyword evidence="5" id="KW-0676">Redox-active center</keyword>
<dbReference type="InterPro" id="IPR036249">
    <property type="entry name" value="Thioredoxin-like_sf"/>
</dbReference>
<evidence type="ECO:0000256" key="5">
    <source>
        <dbReference type="ARBA" id="ARBA00023284"/>
    </source>
</evidence>
<dbReference type="InterPro" id="IPR017937">
    <property type="entry name" value="Thioredoxin_CS"/>
</dbReference>
<dbReference type="PROSITE" id="PS51352">
    <property type="entry name" value="THIOREDOXIN_2"/>
    <property type="match status" value="1"/>
</dbReference>
<evidence type="ECO:0000259" key="7">
    <source>
        <dbReference type="PROSITE" id="PS51352"/>
    </source>
</evidence>
<gene>
    <name evidence="8" type="primary">trxA</name>
    <name evidence="8" type="ORF">ACFPEN_17515</name>
</gene>
<evidence type="ECO:0000313" key="9">
    <source>
        <dbReference type="Proteomes" id="UP001595990"/>
    </source>
</evidence>
<name>A0ABV9BKW7_9ACTN</name>